<evidence type="ECO:0000256" key="2">
    <source>
        <dbReference type="ARBA" id="ARBA00022803"/>
    </source>
</evidence>
<dbReference type="GO" id="GO:0016560">
    <property type="term" value="P:protein import into peroxisome matrix, docking"/>
    <property type="evidence" value="ECO:0007669"/>
    <property type="project" value="TreeGrafter"/>
</dbReference>
<reference evidence="3" key="1">
    <citation type="journal article" date="2014" name="PLoS Genet.">
        <title>Signature Gene Expression Reveals Novel Clues to the Molecular Mechanisms of Dimorphic Transition in Penicillium marneffei.</title>
        <authorList>
            <person name="Yang E."/>
            <person name="Wang G."/>
            <person name="Cai J."/>
            <person name="Woo P.C."/>
            <person name="Lau S.K."/>
            <person name="Yuen K.-Y."/>
            <person name="Chow W.-N."/>
            <person name="Lin X."/>
        </authorList>
    </citation>
    <scope>NUCLEOTIDE SEQUENCE [LARGE SCALE GENOMIC DNA]</scope>
    <source>
        <strain evidence="3">PM1</strain>
    </source>
</reference>
<dbReference type="Gene3D" id="6.10.280.230">
    <property type="match status" value="1"/>
</dbReference>
<dbReference type="InterPro" id="IPR024111">
    <property type="entry name" value="PEX5/PEX5L"/>
</dbReference>
<organism evidence="3">
    <name type="scientific">Talaromyces marneffei PM1</name>
    <dbReference type="NCBI Taxonomy" id="1077442"/>
    <lineage>
        <taxon>Eukaryota</taxon>
        <taxon>Fungi</taxon>
        <taxon>Dikarya</taxon>
        <taxon>Ascomycota</taxon>
        <taxon>Pezizomycotina</taxon>
        <taxon>Eurotiomycetes</taxon>
        <taxon>Eurotiomycetidae</taxon>
        <taxon>Eurotiales</taxon>
        <taxon>Trichocomaceae</taxon>
        <taxon>Talaromyces</taxon>
        <taxon>Talaromyces sect. Talaromyces</taxon>
    </lineage>
</organism>
<comment type="caution">
    <text evidence="3">The sequence shown here is derived from an EMBL/GenBank/DDBJ whole genome shotgun (WGS) entry which is preliminary data.</text>
</comment>
<dbReference type="PANTHER" id="PTHR10130:SF4">
    <property type="entry name" value="MICROBODY (PEROXISOME) BIOGENESIS PROTEIN PEROXIN 20 (EUROFUNG)"/>
    <property type="match status" value="1"/>
</dbReference>
<evidence type="ECO:0000256" key="1">
    <source>
        <dbReference type="ARBA" id="ARBA00022737"/>
    </source>
</evidence>
<dbReference type="PANTHER" id="PTHR10130">
    <property type="entry name" value="PEROXISOMAL TARGETING SIGNAL 1 RECEPTOR PEX5"/>
    <property type="match status" value="1"/>
</dbReference>
<keyword evidence="1" id="KW-0677">Repeat</keyword>
<accession>A0A093VLZ5</accession>
<dbReference type="EMBL" id="JPOX01000001">
    <property type="protein sequence ID" value="KFX53557.1"/>
    <property type="molecule type" value="Genomic_DNA"/>
</dbReference>
<dbReference type="GO" id="GO:0005829">
    <property type="term" value="C:cytosol"/>
    <property type="evidence" value="ECO:0007669"/>
    <property type="project" value="TreeGrafter"/>
</dbReference>
<protein>
    <submittedName>
        <fullName evidence="3">Uncharacterized protein</fullName>
    </submittedName>
</protein>
<proteinExistence type="predicted"/>
<sequence length="318" mass="34276">MADALCGPSNALQNFQKHTAVDRTLQQDRIVNRHPSTQNFRSQHHNAAVLDPEFEAFENNFVGNAPPQLMPGGPAFAAPVHSQPPPGFAAADGDWASDFQKLQVSGPSLNINQSHGSDLIGATEESNAQGQKEDPDELARTAGHLLDSLSHDTSQKFKESSFLALMRRIRDREVHIEGDEFREKSGIAAGINSNVCVIHGPANAFHSRNSLYTRVGRIILENAGLEALRAQSLARPRINYHKELGGEYISNMAASMALEGDIPNTVVSSGHTTSISPFTSSFPPVAANGLNLTGSASHPEQGAFSPVNCIYIPYDSVF</sequence>
<gene>
    <name evidence="3" type="ORF">GQ26_0013260</name>
</gene>
<name>A0A093VLZ5_TALMA</name>
<dbReference type="GO" id="GO:0005778">
    <property type="term" value="C:peroxisomal membrane"/>
    <property type="evidence" value="ECO:0007669"/>
    <property type="project" value="TreeGrafter"/>
</dbReference>
<dbReference type="GO" id="GO:0005052">
    <property type="term" value="F:peroxisome matrix targeting signal-1 binding"/>
    <property type="evidence" value="ECO:0007669"/>
    <property type="project" value="TreeGrafter"/>
</dbReference>
<dbReference type="HOGENOM" id="CLU_874862_0_0_1"/>
<keyword evidence="2" id="KW-0802">TPR repeat</keyword>
<evidence type="ECO:0000313" key="3">
    <source>
        <dbReference type="EMBL" id="KFX53557.1"/>
    </source>
</evidence>
<dbReference type="AlphaFoldDB" id="A0A093VLZ5"/>